<gene>
    <name evidence="2" type="ORF">WJT86_10075</name>
</gene>
<dbReference type="Proteomes" id="UP001418637">
    <property type="component" value="Unassembled WGS sequence"/>
</dbReference>
<dbReference type="Gene3D" id="3.30.420.280">
    <property type="match status" value="1"/>
</dbReference>
<dbReference type="RefSeq" id="WP_346337432.1">
    <property type="nucleotide sequence ID" value="NZ_JBBYXI010000003.1"/>
</dbReference>
<keyword evidence="3" id="KW-1185">Reference proteome</keyword>
<feature type="domain" description="Phage terminase large subunit N-terminal" evidence="1">
    <location>
        <begin position="85"/>
        <end position="171"/>
    </location>
</feature>
<protein>
    <submittedName>
        <fullName evidence="2">Phage terminase large subunit</fullName>
    </submittedName>
</protein>
<proteinExistence type="predicted"/>
<dbReference type="Gene3D" id="3.40.50.300">
    <property type="entry name" value="P-loop containing nucleotide triphosphate hydrolases"/>
    <property type="match status" value="1"/>
</dbReference>
<comment type="caution">
    <text evidence="2">The sequence shown here is derived from an EMBL/GenBank/DDBJ whole genome shotgun (WGS) entry which is preliminary data.</text>
</comment>
<evidence type="ECO:0000259" key="1">
    <source>
        <dbReference type="Pfam" id="PF04466"/>
    </source>
</evidence>
<dbReference type="Pfam" id="PF04466">
    <property type="entry name" value="Terminase_3"/>
    <property type="match status" value="1"/>
</dbReference>
<dbReference type="EMBL" id="JBBYXI010000003">
    <property type="protein sequence ID" value="MEN3931402.1"/>
    <property type="molecule type" value="Genomic_DNA"/>
</dbReference>
<accession>A0ABV0BNL1</accession>
<evidence type="ECO:0000313" key="2">
    <source>
        <dbReference type="EMBL" id="MEN3931402.1"/>
    </source>
</evidence>
<sequence>MPQNSYIWRPQSGPQKALVDCPYPEIFFGGARGGGKTDGVLGKWALKERLYGADFNAVMFRRTTVSSEDAISRSRQIFKPLGGVFNESRKIWTMPNGGKIGFSYLDSAGDAQEYQGRNLSDVWVEEVGQYPDPAAIDRLFGLLRSANGVPVQMILTGNPGGPGQHWIANRYQLVPFPEKPQVIERKLANGAIHRMAVIPSRITDNRILMNADPGYVDRLHMVGSEELVKAWLQGDWGAVEGAFFDCWDSEQHILQPFSIPEHWLRFRSGDWGTAKPFSIGWWCVVGEDTVMNGRFLPRGAIVRYREWYGCQKNKPNTGLKLSAAEVARQIAQLEAGESVAYGVLDDACFANTGGPTIAETMAENGVDWQPTGNKTRISRNGILGGWDLIRARLRGNADGHPMMFVFSNCRDFIRTVPVLQHDPLKPEDLDTEAEDHIADEARYACTSRPWVRSKNDQHLNVPQPPDIDRWISGDGSSWRL</sequence>
<dbReference type="InterPro" id="IPR035412">
    <property type="entry name" value="Terminase_L_N"/>
</dbReference>
<reference evidence="2 3" key="1">
    <citation type="submission" date="2024-04" db="EMBL/GenBank/DDBJ databases">
        <title>A novel species isolated from cricket.</title>
        <authorList>
            <person name="Wang H.-C."/>
        </authorList>
    </citation>
    <scope>NUCLEOTIDE SEQUENCE [LARGE SCALE GENOMIC DNA]</scope>
    <source>
        <strain evidence="2 3">WL0021</strain>
    </source>
</reference>
<name>A0ABV0BNL1_9HYPH</name>
<dbReference type="InterPro" id="IPR027417">
    <property type="entry name" value="P-loop_NTPase"/>
</dbReference>
<organism evidence="2 3">
    <name type="scientific">Hohaiivirga grylli</name>
    <dbReference type="NCBI Taxonomy" id="3133970"/>
    <lineage>
        <taxon>Bacteria</taxon>
        <taxon>Pseudomonadati</taxon>
        <taxon>Pseudomonadota</taxon>
        <taxon>Alphaproteobacteria</taxon>
        <taxon>Hyphomicrobiales</taxon>
        <taxon>Methylobacteriaceae</taxon>
        <taxon>Hohaiivirga</taxon>
    </lineage>
</organism>
<evidence type="ECO:0000313" key="3">
    <source>
        <dbReference type="Proteomes" id="UP001418637"/>
    </source>
</evidence>